<organism evidence="2 3">
    <name type="scientific">Paenibacillus arenilitoris</name>
    <dbReference type="NCBI Taxonomy" id="2772299"/>
    <lineage>
        <taxon>Bacteria</taxon>
        <taxon>Bacillati</taxon>
        <taxon>Bacillota</taxon>
        <taxon>Bacilli</taxon>
        <taxon>Bacillales</taxon>
        <taxon>Paenibacillaceae</taxon>
        <taxon>Paenibacillus</taxon>
    </lineage>
</organism>
<sequence>MRRTKRKSGRLNRATGSLAQANRRLASYDLGVGEGYKQGLQAGFSCFDSHFEGTSIIIPSFNEVDAVKRCIEEITEHTELPYEIIVIDYGSTDGIEHYLNRLDGQVRYRLMPPETGYAGAANRGFMMAKGTTIALLDSRVIPTDNWLGHMLACLQSSDKIGLVGPVSNGLGGAQRRERPEASIVEEHLPEEEYCENDAAKWTIVERLSSTCLLFRRELLGLAGYFDEGCQAAPYEVDDYGHRLKLLGLSLVCAEDAYVNIAVEEFNAYSGMTDESSKDTRIYYSNKWNALKRLLASEPTAQISELDIGRQRGLSAYYPQSIVVAGLGGAVYWIENDRKRPVEGEWRGPLVRLSQPDLKRWPVGEPIQAADVLRRTGNAEGLPDELDGMFYEQPDGSCYYIEKGRRRPFINRYAAETWCLSGRTQPEPSEDFDAFPLGLPIVAPTLVRQAL</sequence>
<dbReference type="Proteomes" id="UP000632125">
    <property type="component" value="Unassembled WGS sequence"/>
</dbReference>
<evidence type="ECO:0000259" key="1">
    <source>
        <dbReference type="Pfam" id="PF00535"/>
    </source>
</evidence>
<dbReference type="Gene3D" id="3.90.550.10">
    <property type="entry name" value="Spore Coat Polysaccharide Biosynthesis Protein SpsA, Chain A"/>
    <property type="match status" value="1"/>
</dbReference>
<dbReference type="InterPro" id="IPR029044">
    <property type="entry name" value="Nucleotide-diphossugar_trans"/>
</dbReference>
<proteinExistence type="predicted"/>
<dbReference type="Pfam" id="PF00535">
    <property type="entry name" value="Glycos_transf_2"/>
    <property type="match status" value="1"/>
</dbReference>
<name>A0A927CQ84_9BACL</name>
<keyword evidence="3" id="KW-1185">Reference proteome</keyword>
<dbReference type="InterPro" id="IPR001173">
    <property type="entry name" value="Glyco_trans_2-like"/>
</dbReference>
<dbReference type="PANTHER" id="PTHR43179">
    <property type="entry name" value="RHAMNOSYLTRANSFERASE WBBL"/>
    <property type="match status" value="1"/>
</dbReference>
<dbReference type="RefSeq" id="WP_190865376.1">
    <property type="nucleotide sequence ID" value="NZ_JACXIY010000032.1"/>
</dbReference>
<evidence type="ECO:0000313" key="3">
    <source>
        <dbReference type="Proteomes" id="UP000632125"/>
    </source>
</evidence>
<comment type="caution">
    <text evidence="2">The sequence shown here is derived from an EMBL/GenBank/DDBJ whole genome shotgun (WGS) entry which is preliminary data.</text>
</comment>
<dbReference type="PANTHER" id="PTHR43179:SF7">
    <property type="entry name" value="RHAMNOSYLTRANSFERASE WBBL"/>
    <property type="match status" value="1"/>
</dbReference>
<feature type="domain" description="Glycosyltransferase 2-like" evidence="1">
    <location>
        <begin position="55"/>
        <end position="219"/>
    </location>
</feature>
<accession>A0A927CQ84</accession>
<gene>
    <name evidence="2" type="ORF">IDH41_23270</name>
</gene>
<evidence type="ECO:0000313" key="2">
    <source>
        <dbReference type="EMBL" id="MBD2871515.1"/>
    </source>
</evidence>
<dbReference type="EMBL" id="JACXIY010000032">
    <property type="protein sequence ID" value="MBD2871515.1"/>
    <property type="molecule type" value="Genomic_DNA"/>
</dbReference>
<protein>
    <submittedName>
        <fullName evidence="2">Glycosyltransferase family 2 protein</fullName>
    </submittedName>
</protein>
<dbReference type="SUPFAM" id="SSF53448">
    <property type="entry name" value="Nucleotide-diphospho-sugar transferases"/>
    <property type="match status" value="1"/>
</dbReference>
<dbReference type="AlphaFoldDB" id="A0A927CQ84"/>
<reference evidence="2" key="1">
    <citation type="submission" date="2020-09" db="EMBL/GenBank/DDBJ databases">
        <title>A novel bacterium of genus Paenibacillus, isolated from South China Sea.</title>
        <authorList>
            <person name="Huang H."/>
            <person name="Mo K."/>
            <person name="Hu Y."/>
        </authorList>
    </citation>
    <scope>NUCLEOTIDE SEQUENCE</scope>
    <source>
        <strain evidence="2">IB182493</strain>
    </source>
</reference>